<organism evidence="1">
    <name type="scientific">Daphnia magna</name>
    <dbReference type="NCBI Taxonomy" id="35525"/>
    <lineage>
        <taxon>Eukaryota</taxon>
        <taxon>Metazoa</taxon>
        <taxon>Ecdysozoa</taxon>
        <taxon>Arthropoda</taxon>
        <taxon>Crustacea</taxon>
        <taxon>Branchiopoda</taxon>
        <taxon>Diplostraca</taxon>
        <taxon>Cladocera</taxon>
        <taxon>Anomopoda</taxon>
        <taxon>Daphniidae</taxon>
        <taxon>Daphnia</taxon>
    </lineage>
</organism>
<evidence type="ECO:0000313" key="1">
    <source>
        <dbReference type="EMBL" id="JAN62398.1"/>
    </source>
</evidence>
<name>A0A0P6GML3_9CRUS</name>
<sequence>MPLAFLKGSLCLFPFTRNTVHAHSHTPISLRSTSALYIPNSSLQNTSICSGREEGIFCKAADSSSDST</sequence>
<dbReference type="AlphaFoldDB" id="A0A0P6GML3"/>
<accession>A0A0P6GML3</accession>
<proteinExistence type="predicted"/>
<dbReference type="EMBL" id="GDIQ01032339">
    <property type="protein sequence ID" value="JAN62398.1"/>
    <property type="molecule type" value="Transcribed_RNA"/>
</dbReference>
<reference evidence="1" key="1">
    <citation type="submission" date="2015-10" db="EMBL/GenBank/DDBJ databases">
        <title>EvidentialGene: Evidence-directed Construction of Complete mRNA Transcriptomes without Genomes.</title>
        <authorList>
            <person name="Gilbert D.G."/>
        </authorList>
    </citation>
    <scope>NUCLEOTIDE SEQUENCE</scope>
</reference>
<protein>
    <submittedName>
        <fullName evidence="1">Uncharacterized protein</fullName>
    </submittedName>
</protein>